<proteinExistence type="inferred from homology"/>
<dbReference type="PROSITE" id="PS00498">
    <property type="entry name" value="TYROSINASE_2"/>
    <property type="match status" value="1"/>
</dbReference>
<dbReference type="SUPFAM" id="SSF48050">
    <property type="entry name" value="Hemocyanin, N-terminal domain"/>
    <property type="match status" value="1"/>
</dbReference>
<comment type="cofactor">
    <cofactor evidence="1">
        <name>Cu(2+)</name>
        <dbReference type="ChEBI" id="CHEBI:29036"/>
    </cofactor>
</comment>
<dbReference type="InterPro" id="IPR005204">
    <property type="entry name" value="Hemocyanin_N"/>
</dbReference>
<dbReference type="InterPro" id="IPR002227">
    <property type="entry name" value="Tyrosinase_Cu-bd"/>
</dbReference>
<dbReference type="Gene3D" id="2.60.40.1520">
    <property type="entry name" value="Hemocyanin, C-terminal domain"/>
    <property type="match status" value="1"/>
</dbReference>
<dbReference type="PANTHER" id="PTHR11511">
    <property type="entry name" value="LARVAL STORAGE PROTEIN/PHENOLOXIDASE"/>
    <property type="match status" value="1"/>
</dbReference>
<dbReference type="SUPFAM" id="SSF48056">
    <property type="entry name" value="Di-copper centre-containing domain"/>
    <property type="match status" value="1"/>
</dbReference>
<keyword evidence="8" id="KW-0503">Monooxygenase</keyword>
<dbReference type="Gene3D" id="1.10.1280.10">
    <property type="entry name" value="Di-copper center containing domain from catechol oxidase"/>
    <property type="match status" value="1"/>
</dbReference>
<dbReference type="PROSITE" id="PS00209">
    <property type="entry name" value="HEMOCYANIN_1"/>
    <property type="match status" value="1"/>
</dbReference>
<sequence>MSTPKRSLVALFDRPKELVVMPKGPDNVVFDVPNDYLPKEYQNIGNQISTRFGEEASGGKVRVKSISIPPLGEILDLQRDENFSLWIPKHRRIAGQLINIYLGMRDVDDLLSVAVYTRDKVNPYLFNYCLSVALLHRADTQDIDLPSFIRSFPDKYVDSKLFGKAREQSNIVPTLSRTPIEIRKDFTASDLETEHRLAYFREDLGINLHHWHWHLVYPHEGAMQVVNKNRRGELFYYMHQQVVARYNFERLCHGMKRVERFINWREPITEAYFPKLDSLVSSRAWPARVSNQTLSNLKREQDVQVTLDIDDLERWRDRIFEAIQSGRVQGPNGQTILLTENEGIDVLGNMIESSNLSPNRDIYGDLHNMGHVFLSYIHDPDHRHLESFGVMGDSATAMRDPVFYRWHAYIDYMFQTYKSSLPRYTVDQLNYPGVTVDSIKVESVQGPPNTFTTFWKQSDVDLSRGMDFQPRGAVFVRFTHLDHHAFNYRITVSNNGQPRRGTCRIFLAPQNDERGNPWLFKDQKNMFIELDKFKVELKQGKNQITRSSTDSSVTIPFDRTFRDLDATRPEGGNRLSTFNFCGCGWPQHMLIPMGNTDNPGFKCELFVMISNFDDDAINQDSTGVCNDADSYCGIKDKLYPDKRSMGYPFDRQPRQNADTLEAFLTPNMRVQPVHIKFSNKTYKPRQA</sequence>
<evidence type="ECO:0000313" key="12">
    <source>
        <dbReference type="Proteomes" id="UP001652700"/>
    </source>
</evidence>
<evidence type="ECO:0000256" key="4">
    <source>
        <dbReference type="ARBA" id="ARBA00022525"/>
    </source>
</evidence>
<evidence type="ECO:0000256" key="8">
    <source>
        <dbReference type="ARBA" id="ARBA00023033"/>
    </source>
</evidence>
<dbReference type="PANTHER" id="PTHR11511:SF4">
    <property type="entry name" value="PHENOLOXIDASE 2-RELATED"/>
    <property type="match status" value="1"/>
</dbReference>
<organism evidence="11 12">
    <name type="scientific">Diabrotica virgifera virgifera</name>
    <name type="common">western corn rootworm</name>
    <dbReference type="NCBI Taxonomy" id="50390"/>
    <lineage>
        <taxon>Eukaryota</taxon>
        <taxon>Metazoa</taxon>
        <taxon>Ecdysozoa</taxon>
        <taxon>Arthropoda</taxon>
        <taxon>Hexapoda</taxon>
        <taxon>Insecta</taxon>
        <taxon>Pterygota</taxon>
        <taxon>Neoptera</taxon>
        <taxon>Endopterygota</taxon>
        <taxon>Coleoptera</taxon>
        <taxon>Polyphaga</taxon>
        <taxon>Cucujiformia</taxon>
        <taxon>Chrysomeloidea</taxon>
        <taxon>Chrysomelidae</taxon>
        <taxon>Galerucinae</taxon>
        <taxon>Diabroticina</taxon>
        <taxon>Diabroticites</taxon>
        <taxon>Diabrotica</taxon>
    </lineage>
</organism>
<dbReference type="InterPro" id="IPR013788">
    <property type="entry name" value="Hemocyanin/hexamerin"/>
</dbReference>
<dbReference type="InterPro" id="IPR014756">
    <property type="entry name" value="Ig_E-set"/>
</dbReference>
<dbReference type="Proteomes" id="UP001652700">
    <property type="component" value="Unplaced"/>
</dbReference>
<evidence type="ECO:0000256" key="1">
    <source>
        <dbReference type="ARBA" id="ARBA00001973"/>
    </source>
</evidence>
<keyword evidence="4" id="KW-0964">Secreted</keyword>
<dbReference type="InterPro" id="IPR000896">
    <property type="entry name" value="Hemocyanin/hexamerin_mid_dom"/>
</dbReference>
<dbReference type="InterPro" id="IPR037020">
    <property type="entry name" value="Hemocyanin_C_sf"/>
</dbReference>
<comment type="similarity">
    <text evidence="3">Belongs to the tyrosinase family.</text>
</comment>
<evidence type="ECO:0000256" key="5">
    <source>
        <dbReference type="ARBA" id="ARBA00022723"/>
    </source>
</evidence>
<dbReference type="SUPFAM" id="SSF81296">
    <property type="entry name" value="E set domains"/>
    <property type="match status" value="1"/>
</dbReference>
<keyword evidence="9" id="KW-1015">Disulfide bond</keyword>
<evidence type="ECO:0000256" key="6">
    <source>
        <dbReference type="ARBA" id="ARBA00023002"/>
    </source>
</evidence>
<evidence type="ECO:0000256" key="2">
    <source>
        <dbReference type="ARBA" id="ARBA00004613"/>
    </source>
</evidence>
<evidence type="ECO:0000256" key="9">
    <source>
        <dbReference type="ARBA" id="ARBA00023157"/>
    </source>
</evidence>
<accession>A0ABM5KL63</accession>
<dbReference type="RefSeq" id="XP_050510939.1">
    <property type="nucleotide sequence ID" value="XM_050654982.1"/>
</dbReference>
<name>A0ABM5KL63_DIAVI</name>
<dbReference type="GeneID" id="126887444"/>
<evidence type="ECO:0000259" key="10">
    <source>
        <dbReference type="PROSITE" id="PS00498"/>
    </source>
</evidence>
<keyword evidence="12" id="KW-1185">Reference proteome</keyword>
<dbReference type="InterPro" id="IPR008922">
    <property type="entry name" value="Di-copper_centre_dom_sf"/>
</dbReference>
<dbReference type="PRINTS" id="PR00187">
    <property type="entry name" value="HAEMOCYANIN"/>
</dbReference>
<dbReference type="Pfam" id="PF03722">
    <property type="entry name" value="Hemocyanin_N"/>
    <property type="match status" value="1"/>
</dbReference>
<keyword evidence="5" id="KW-0479">Metal-binding</keyword>
<evidence type="ECO:0000256" key="7">
    <source>
        <dbReference type="ARBA" id="ARBA00023008"/>
    </source>
</evidence>
<evidence type="ECO:0000313" key="11">
    <source>
        <dbReference type="EnsemblMetazoa" id="XP_050510939.1"/>
    </source>
</evidence>
<comment type="subcellular location">
    <subcellularLocation>
        <location evidence="2">Secreted</location>
    </subcellularLocation>
</comment>
<dbReference type="PROSITE" id="PS00210">
    <property type="entry name" value="HEMOCYANIN_2"/>
    <property type="match status" value="1"/>
</dbReference>
<feature type="domain" description="Tyrosinase copper-binding" evidence="10">
    <location>
        <begin position="400"/>
        <end position="411"/>
    </location>
</feature>
<dbReference type="InterPro" id="IPR005203">
    <property type="entry name" value="Hemocyanin_C"/>
</dbReference>
<dbReference type="Pfam" id="PF00372">
    <property type="entry name" value="Hemocyanin_M"/>
    <property type="match status" value="1"/>
</dbReference>
<keyword evidence="6" id="KW-0560">Oxidoreductase</keyword>
<keyword evidence="7" id="KW-0186">Copper</keyword>
<reference evidence="11" key="1">
    <citation type="submission" date="2025-05" db="UniProtKB">
        <authorList>
            <consortium name="EnsemblMetazoa"/>
        </authorList>
    </citation>
    <scope>IDENTIFICATION</scope>
</reference>
<dbReference type="Gene3D" id="1.20.1370.10">
    <property type="entry name" value="Hemocyanin, N-terminal domain"/>
    <property type="match status" value="1"/>
</dbReference>
<dbReference type="Pfam" id="PF03723">
    <property type="entry name" value="Hemocyanin_C"/>
    <property type="match status" value="1"/>
</dbReference>
<evidence type="ECO:0000256" key="3">
    <source>
        <dbReference type="ARBA" id="ARBA00009928"/>
    </source>
</evidence>
<protein>
    <recommendedName>
        <fullName evidence="10">Tyrosinase copper-binding domain-containing protein</fullName>
    </recommendedName>
</protein>
<dbReference type="InterPro" id="IPR036697">
    <property type="entry name" value="Hemocyanin_N_sf"/>
</dbReference>
<dbReference type="EnsemblMetazoa" id="XM_050654982.1">
    <property type="protein sequence ID" value="XP_050510939.1"/>
    <property type="gene ID" value="LOC126887444"/>
</dbReference>